<evidence type="ECO:0000313" key="1">
    <source>
        <dbReference type="EMBL" id="UBF23499.1"/>
    </source>
</evidence>
<evidence type="ECO:0000313" key="2">
    <source>
        <dbReference type="Proteomes" id="UP000827176"/>
    </source>
</evidence>
<accession>A0AAE9BYZ9</accession>
<dbReference type="EMBL" id="MZ334528">
    <property type="protein sequence ID" value="UBF23499.1"/>
    <property type="molecule type" value="Genomic_DNA"/>
</dbReference>
<proteinExistence type="predicted"/>
<dbReference type="Proteomes" id="UP000827176">
    <property type="component" value="Segment"/>
</dbReference>
<keyword evidence="2" id="KW-1185">Reference proteome</keyword>
<gene>
    <name evidence="1" type="ORF">HRTV-28_gp61</name>
</gene>
<organism evidence="1 2">
    <name type="scientific">Halorubrum tailed virus 28</name>
    <dbReference type="NCBI Taxonomy" id="2878009"/>
    <lineage>
        <taxon>Viruses</taxon>
        <taxon>Duplodnaviria</taxon>
        <taxon>Heunggongvirae</taxon>
        <taxon>Uroviricota</taxon>
        <taxon>Caudoviricetes</taxon>
        <taxon>Suolaviridae</taxon>
        <taxon>Pormufvirus</taxon>
        <taxon>Pormufvirus salinum</taxon>
        <taxon>Pormufvirus HRTV28</taxon>
    </lineage>
</organism>
<reference evidence="1" key="1">
    <citation type="submission" date="2021-05" db="EMBL/GenBank/DDBJ databases">
        <title>Diversity, taxonomy and evolution of archaeal viruses of the class Caudoviricetes.</title>
        <authorList>
            <person name="Liu Y."/>
            <person name="Demina T.A."/>
            <person name="Roux S."/>
            <person name="Aiewsakun P."/>
            <person name="Kazlauskas D."/>
            <person name="Simmonds P."/>
            <person name="Prangishvili D."/>
            <person name="Oksanen H.M."/>
            <person name="Krupovic M."/>
        </authorList>
    </citation>
    <scope>NUCLEOTIDE SEQUENCE</scope>
    <source>
        <strain evidence="1">HRTV-28/28</strain>
    </source>
</reference>
<name>A0AAE9BYZ9_9CAUD</name>
<protein>
    <submittedName>
        <fullName evidence="1">Uncharacterized protein</fullName>
    </submittedName>
</protein>
<sequence length="205" mass="23260">MSGGSTQRPPPVDEALLDRFKADVKQRHGRLRGNYSSELENALEAYLDASDGGDVNDRLAWLESEVETIRDAVVSDGGDKKKKDSAGSVTKRRLRQIRATIEDETAGSPKVHEQVVEMAIREHAGSSDPTLRQYKRMLRDERDLFPHPTKESLYFSDPTEYVLAVNAMAKGSKLQQDEYDEILDRYGEEWWLAQQENDDEPTGFQ</sequence>